<feature type="binding site" evidence="3">
    <location>
        <position position="128"/>
    </location>
    <ligand>
        <name>Mg(2+)</name>
        <dbReference type="ChEBI" id="CHEBI:18420"/>
    </ligand>
</feature>
<feature type="binding site" evidence="2">
    <location>
        <position position="127"/>
    </location>
    <ligand>
        <name>CoA</name>
        <dbReference type="ChEBI" id="CHEBI:57287"/>
    </ligand>
</feature>
<feature type="binding site" evidence="2">
    <location>
        <position position="172"/>
    </location>
    <ligand>
        <name>CoA</name>
        <dbReference type="ChEBI" id="CHEBI:57287"/>
    </ligand>
</feature>
<feature type="binding site" evidence="2">
    <location>
        <begin position="105"/>
        <end position="106"/>
    </location>
    <ligand>
        <name>CoA</name>
        <dbReference type="ChEBI" id="CHEBI:57287"/>
    </ligand>
</feature>
<keyword evidence="7" id="KW-1185">Reference proteome</keyword>
<dbReference type="InterPro" id="IPR008278">
    <property type="entry name" value="4-PPantetheinyl_Trfase_dom"/>
</dbReference>
<keyword evidence="1 6" id="KW-0808">Transferase</keyword>
<dbReference type="PANTHER" id="PTHR38096:SF1">
    <property type="entry name" value="ENTEROBACTIN SYNTHASE COMPONENT D"/>
    <property type="match status" value="1"/>
</dbReference>
<dbReference type="SUPFAM" id="SSF56214">
    <property type="entry name" value="4'-phosphopantetheinyl transferase"/>
    <property type="match status" value="1"/>
</dbReference>
<proteinExistence type="predicted"/>
<dbReference type="Gene3D" id="3.90.470.20">
    <property type="entry name" value="4'-phosphopantetheinyl transferase domain"/>
    <property type="match status" value="1"/>
</dbReference>
<dbReference type="Pfam" id="PF17837">
    <property type="entry name" value="4PPT_N"/>
    <property type="match status" value="1"/>
</dbReference>
<sequence>MSAAGGTPHARPGVYCGAVNAEPLIGSILPPWIAAADTFDDHEDGLFAEEQDVVRNSVDKRRAEFTTGRVCARTAMGALGVQPQPLLPGVRGEPQWPKGLVGSITHCAGYRAAAVGARPEAVTIGIDAEPDQPVSPMVLDSIAQPEERAAVRTLTRDHPGISWDRLLFSAKESVYKAWFPLTKRWLDFENAQVTIDPVEGSFSARLLVNGPSVLGRQLTGFSGRWLAANGLILTAIVVSARPDRTPRRP</sequence>
<evidence type="ECO:0000256" key="3">
    <source>
        <dbReference type="PIRSR" id="PIRSR603542-2"/>
    </source>
</evidence>
<dbReference type="Pfam" id="PF01648">
    <property type="entry name" value="ACPS"/>
    <property type="match status" value="1"/>
</dbReference>
<gene>
    <name evidence="6" type="ORF">GCM10007964_62480</name>
</gene>
<feature type="binding site" evidence="2">
    <location>
        <position position="186"/>
    </location>
    <ligand>
        <name>CoA</name>
        <dbReference type="ChEBI" id="CHEBI:57287"/>
    </ligand>
</feature>
<dbReference type="GO" id="GO:0005886">
    <property type="term" value="C:plasma membrane"/>
    <property type="evidence" value="ECO:0007669"/>
    <property type="project" value="TreeGrafter"/>
</dbReference>
<dbReference type="InterPro" id="IPR003542">
    <property type="entry name" value="Enbac_synth_compD-like"/>
</dbReference>
<keyword evidence="3" id="KW-0479">Metal-binding</keyword>
<dbReference type="InterPro" id="IPR037143">
    <property type="entry name" value="4-PPantetheinyl_Trfase_dom_sf"/>
</dbReference>
<reference evidence="6" key="1">
    <citation type="journal article" date="2014" name="Int. J. Syst. Evol. Microbiol.">
        <title>Complete genome sequence of Corynebacterium casei LMG S-19264T (=DSM 44701T), isolated from a smear-ripened cheese.</title>
        <authorList>
            <consortium name="US DOE Joint Genome Institute (JGI-PGF)"/>
            <person name="Walter F."/>
            <person name="Albersmeier A."/>
            <person name="Kalinowski J."/>
            <person name="Ruckert C."/>
        </authorList>
    </citation>
    <scope>NUCLEOTIDE SEQUENCE</scope>
    <source>
        <strain evidence="6">JCM 13064</strain>
    </source>
</reference>
<evidence type="ECO:0000256" key="1">
    <source>
        <dbReference type="ARBA" id="ARBA00022679"/>
    </source>
</evidence>
<dbReference type="InterPro" id="IPR041354">
    <property type="entry name" value="4PPT_N"/>
</dbReference>
<keyword evidence="3" id="KW-0460">Magnesium</keyword>
<dbReference type="PRINTS" id="PR01399">
    <property type="entry name" value="ENTSNTHTASED"/>
</dbReference>
<feature type="domain" description="4'-phosphopantetheinyl transferase" evidence="4">
    <location>
        <begin position="124"/>
        <end position="198"/>
    </location>
</feature>
<dbReference type="GO" id="GO:0009366">
    <property type="term" value="C:enterobactin synthetase complex"/>
    <property type="evidence" value="ECO:0007669"/>
    <property type="project" value="InterPro"/>
</dbReference>
<reference evidence="6" key="2">
    <citation type="submission" date="2020-09" db="EMBL/GenBank/DDBJ databases">
        <authorList>
            <person name="Sun Q."/>
            <person name="Ohkuma M."/>
        </authorList>
    </citation>
    <scope>NUCLEOTIDE SEQUENCE</scope>
    <source>
        <strain evidence="6">JCM 13064</strain>
    </source>
</reference>
<feature type="domain" description="4'-phosphopantetheinyl transferase N-terminal" evidence="5">
    <location>
        <begin position="49"/>
        <end position="115"/>
    </location>
</feature>
<comment type="caution">
    <text evidence="6">The sequence shown here is derived from an EMBL/GenBank/DDBJ whole genome shotgun (WGS) entry which is preliminary data.</text>
</comment>
<dbReference type="PANTHER" id="PTHR38096">
    <property type="entry name" value="ENTEROBACTIN SYNTHASE COMPONENT D"/>
    <property type="match status" value="1"/>
</dbReference>
<dbReference type="GO" id="GO:0009239">
    <property type="term" value="P:enterobactin biosynthetic process"/>
    <property type="evidence" value="ECO:0007669"/>
    <property type="project" value="InterPro"/>
</dbReference>
<comment type="cofactor">
    <cofactor evidence="3">
        <name>Mg(2+)</name>
        <dbReference type="ChEBI" id="CHEBI:18420"/>
    </cofactor>
</comment>
<evidence type="ECO:0000313" key="6">
    <source>
        <dbReference type="EMBL" id="GGL11982.1"/>
    </source>
</evidence>
<feature type="binding site" evidence="3">
    <location>
        <position position="127"/>
    </location>
    <ligand>
        <name>Mg(2+)</name>
        <dbReference type="ChEBI" id="CHEBI:18420"/>
    </ligand>
</feature>
<organism evidence="6 7">
    <name type="scientific">Sphaerisporangium melleum</name>
    <dbReference type="NCBI Taxonomy" id="321316"/>
    <lineage>
        <taxon>Bacteria</taxon>
        <taxon>Bacillati</taxon>
        <taxon>Actinomycetota</taxon>
        <taxon>Actinomycetes</taxon>
        <taxon>Streptosporangiales</taxon>
        <taxon>Streptosporangiaceae</taxon>
        <taxon>Sphaerisporangium</taxon>
    </lineage>
</organism>
<feature type="binding site" evidence="2">
    <location>
        <position position="176"/>
    </location>
    <ligand>
        <name>CoA</name>
        <dbReference type="ChEBI" id="CHEBI:57287"/>
    </ligand>
</feature>
<evidence type="ECO:0000313" key="7">
    <source>
        <dbReference type="Proteomes" id="UP000645217"/>
    </source>
</evidence>
<accession>A0A917VT42</accession>
<evidence type="ECO:0000256" key="2">
    <source>
        <dbReference type="PIRSR" id="PIRSR603542-1"/>
    </source>
</evidence>
<name>A0A917VT42_9ACTN</name>
<feature type="binding site" evidence="2">
    <location>
        <position position="69"/>
    </location>
    <ligand>
        <name>CoA</name>
        <dbReference type="ChEBI" id="CHEBI:57287"/>
    </ligand>
</feature>
<dbReference type="GO" id="GO:0008897">
    <property type="term" value="F:holo-[acyl-carrier-protein] synthase activity"/>
    <property type="evidence" value="ECO:0007669"/>
    <property type="project" value="InterPro"/>
</dbReference>
<feature type="binding site" evidence="3">
    <location>
        <position position="129"/>
    </location>
    <ligand>
        <name>Mg(2+)</name>
        <dbReference type="ChEBI" id="CHEBI:18420"/>
    </ligand>
</feature>
<feature type="binding site" evidence="2">
    <location>
        <position position="61"/>
    </location>
    <ligand>
        <name>CoA</name>
        <dbReference type="ChEBI" id="CHEBI:57287"/>
    </ligand>
</feature>
<dbReference type="Proteomes" id="UP000645217">
    <property type="component" value="Unassembled WGS sequence"/>
</dbReference>
<dbReference type="GO" id="GO:0000287">
    <property type="term" value="F:magnesium ion binding"/>
    <property type="evidence" value="ECO:0007669"/>
    <property type="project" value="InterPro"/>
</dbReference>
<protein>
    <submittedName>
        <fullName evidence="6">4'-phosphopantetheinyl transferase</fullName>
    </submittedName>
</protein>
<dbReference type="EMBL" id="BMNT01000043">
    <property type="protein sequence ID" value="GGL11982.1"/>
    <property type="molecule type" value="Genomic_DNA"/>
</dbReference>
<dbReference type="AlphaFoldDB" id="A0A917VT42"/>
<evidence type="ECO:0000259" key="5">
    <source>
        <dbReference type="Pfam" id="PF17837"/>
    </source>
</evidence>
<evidence type="ECO:0000259" key="4">
    <source>
        <dbReference type="Pfam" id="PF01648"/>
    </source>
</evidence>